<keyword evidence="5" id="KW-0010">Activator</keyword>
<evidence type="ECO:0000259" key="8">
    <source>
        <dbReference type="PROSITE" id="PS50114"/>
    </source>
</evidence>
<feature type="compositionally biased region" description="Basic and acidic residues" evidence="7">
    <location>
        <begin position="362"/>
        <end position="372"/>
    </location>
</feature>
<dbReference type="Gene3D" id="3.30.50.10">
    <property type="entry name" value="Erythroid Transcription Factor GATA-1, subunit A"/>
    <property type="match status" value="1"/>
</dbReference>
<dbReference type="SUPFAM" id="SSF57716">
    <property type="entry name" value="Glucocorticoid receptor-like (DNA-binding domain)"/>
    <property type="match status" value="1"/>
</dbReference>
<dbReference type="InterPro" id="IPR013088">
    <property type="entry name" value="Znf_NHR/GATA"/>
</dbReference>
<sequence length="432" mass="47504">METSAMHSPLRLGAQYDLMHRHSHPPDPAEAVLYPATPDPNFLIDDLLDFSNGELCDESDDPWAEQIELKEANSSSGDAGIELQAERCLITEENQQQATTSGLCVPSDELADQLEWLSAFNEDNSYSGDRQLASLVSSGCIGDLHDDQKPTLARENKFQSPSPISVLEPSHGFISSSYCQPSSTTSSSNTHHVPSRARSKRARAGSRIWSLDSLMPTLFDTCLGGAAAQESSVFFGSTTELHHDPFAVPTKKAKKPPGLFKAISETPPRRCSHCLVTKTPQWRTGPNGPKTLCNACGVRYKSGRLVPEYRPAGSPTFVSEVHSNSHKRILEMRKIKEMEEHMAQQKEVDEEEESDCLSQSESCKEHTRKDEVFANGDDGNTFSWSEKDDASVSAYSEKEDPTGSVCDEKTSSARHVSCGHIIQAEIRLSNTT</sequence>
<evidence type="ECO:0000256" key="2">
    <source>
        <dbReference type="ARBA" id="ARBA00022723"/>
    </source>
</evidence>
<dbReference type="Pfam" id="PF00320">
    <property type="entry name" value="GATA"/>
    <property type="match status" value="1"/>
</dbReference>
<dbReference type="FunFam" id="3.30.50.10:FF:000018">
    <property type="entry name" value="GATA transcription factor"/>
    <property type="match status" value="1"/>
</dbReference>
<dbReference type="OMA" id="NGELCDE"/>
<evidence type="ECO:0000313" key="9">
    <source>
        <dbReference type="EMBL" id="KAH7373397.1"/>
    </source>
</evidence>
<reference evidence="9" key="1">
    <citation type="submission" date="2021-08" db="EMBL/GenBank/DDBJ databases">
        <title>WGS assembly of Ceratopteris richardii.</title>
        <authorList>
            <person name="Marchant D.B."/>
            <person name="Chen G."/>
            <person name="Jenkins J."/>
            <person name="Shu S."/>
            <person name="Leebens-Mack J."/>
            <person name="Grimwood J."/>
            <person name="Schmutz J."/>
            <person name="Soltis P."/>
            <person name="Soltis D."/>
            <person name="Chen Z.-H."/>
        </authorList>
    </citation>
    <scope>NUCLEOTIDE SEQUENCE</scope>
    <source>
        <strain evidence="9">Whitten #5841</strain>
        <tissue evidence="9">Leaf</tissue>
    </source>
</reference>
<comment type="similarity">
    <text evidence="1">Belongs to the type IV zinc-finger family. Class A subfamily.</text>
</comment>
<evidence type="ECO:0000313" key="10">
    <source>
        <dbReference type="Proteomes" id="UP000825935"/>
    </source>
</evidence>
<evidence type="ECO:0000256" key="1">
    <source>
        <dbReference type="ARBA" id="ARBA00005694"/>
    </source>
</evidence>
<dbReference type="Proteomes" id="UP000825935">
    <property type="component" value="Chromosome 17"/>
</dbReference>
<dbReference type="CDD" id="cd00202">
    <property type="entry name" value="ZnF_GATA"/>
    <property type="match status" value="1"/>
</dbReference>
<dbReference type="EMBL" id="CM035422">
    <property type="protein sequence ID" value="KAH7373397.1"/>
    <property type="molecule type" value="Genomic_DNA"/>
</dbReference>
<dbReference type="OrthoDB" id="2162994at2759"/>
<evidence type="ECO:0000256" key="5">
    <source>
        <dbReference type="ARBA" id="ARBA00023159"/>
    </source>
</evidence>
<organism evidence="9 10">
    <name type="scientific">Ceratopteris richardii</name>
    <name type="common">Triangle waterfern</name>
    <dbReference type="NCBI Taxonomy" id="49495"/>
    <lineage>
        <taxon>Eukaryota</taxon>
        <taxon>Viridiplantae</taxon>
        <taxon>Streptophyta</taxon>
        <taxon>Embryophyta</taxon>
        <taxon>Tracheophyta</taxon>
        <taxon>Polypodiopsida</taxon>
        <taxon>Polypodiidae</taxon>
        <taxon>Polypodiales</taxon>
        <taxon>Pteridineae</taxon>
        <taxon>Pteridaceae</taxon>
        <taxon>Parkerioideae</taxon>
        <taxon>Ceratopteris</taxon>
    </lineage>
</organism>
<dbReference type="GO" id="GO:0043565">
    <property type="term" value="F:sequence-specific DNA binding"/>
    <property type="evidence" value="ECO:0007669"/>
    <property type="project" value="InterPro"/>
</dbReference>
<feature type="region of interest" description="Disordered" evidence="7">
    <location>
        <begin position="177"/>
        <end position="201"/>
    </location>
</feature>
<feature type="region of interest" description="Disordered" evidence="7">
    <location>
        <begin position="340"/>
        <end position="411"/>
    </location>
</feature>
<dbReference type="GO" id="GO:0006355">
    <property type="term" value="P:regulation of DNA-templated transcription"/>
    <property type="evidence" value="ECO:0007669"/>
    <property type="project" value="InterPro"/>
</dbReference>
<dbReference type="GO" id="GO:0005634">
    <property type="term" value="C:nucleus"/>
    <property type="evidence" value="ECO:0007669"/>
    <property type="project" value="TreeGrafter"/>
</dbReference>
<feature type="domain" description="GATA-type" evidence="8">
    <location>
        <begin position="265"/>
        <end position="301"/>
    </location>
</feature>
<accession>A0A8T2SXX0</accession>
<evidence type="ECO:0000256" key="4">
    <source>
        <dbReference type="ARBA" id="ARBA00022833"/>
    </source>
</evidence>
<dbReference type="PROSITE" id="PS00344">
    <property type="entry name" value="GATA_ZN_FINGER_1"/>
    <property type="match status" value="1"/>
</dbReference>
<dbReference type="GO" id="GO:0008270">
    <property type="term" value="F:zinc ion binding"/>
    <property type="evidence" value="ECO:0007669"/>
    <property type="project" value="UniProtKB-KW"/>
</dbReference>
<feature type="compositionally biased region" description="Basic and acidic residues" evidence="7">
    <location>
        <begin position="385"/>
        <end position="411"/>
    </location>
</feature>
<dbReference type="PROSITE" id="PS50114">
    <property type="entry name" value="GATA_ZN_FINGER_2"/>
    <property type="match status" value="1"/>
</dbReference>
<keyword evidence="4" id="KW-0862">Zinc</keyword>
<dbReference type="InterPro" id="IPR051140">
    <property type="entry name" value="GATA_TF"/>
</dbReference>
<dbReference type="AlphaFoldDB" id="A0A8T2SXX0"/>
<feature type="compositionally biased region" description="Low complexity" evidence="7">
    <location>
        <begin position="177"/>
        <end position="190"/>
    </location>
</feature>
<keyword evidence="2" id="KW-0479">Metal-binding</keyword>
<evidence type="ECO:0000256" key="3">
    <source>
        <dbReference type="ARBA" id="ARBA00022771"/>
    </source>
</evidence>
<name>A0A8T2SXX0_CERRI</name>
<comment type="caution">
    <text evidence="9">The sequence shown here is derived from an EMBL/GenBank/DDBJ whole genome shotgun (WGS) entry which is preliminary data.</text>
</comment>
<dbReference type="InterPro" id="IPR000679">
    <property type="entry name" value="Znf_GATA"/>
</dbReference>
<keyword evidence="3 6" id="KW-0863">Zinc-finger</keyword>
<proteinExistence type="inferred from homology"/>
<keyword evidence="10" id="KW-1185">Reference proteome</keyword>
<evidence type="ECO:0000256" key="6">
    <source>
        <dbReference type="PROSITE-ProRule" id="PRU00094"/>
    </source>
</evidence>
<evidence type="ECO:0000256" key="7">
    <source>
        <dbReference type="SAM" id="MobiDB-lite"/>
    </source>
</evidence>
<dbReference type="PANTHER" id="PTHR45658:SF102">
    <property type="entry name" value="GATA TRANSCRIPTION FACTOR 29"/>
    <property type="match status" value="1"/>
</dbReference>
<dbReference type="GO" id="GO:0030154">
    <property type="term" value="P:cell differentiation"/>
    <property type="evidence" value="ECO:0007669"/>
    <property type="project" value="TreeGrafter"/>
</dbReference>
<protein>
    <recommendedName>
        <fullName evidence="8">GATA-type domain-containing protein</fullName>
    </recommendedName>
</protein>
<dbReference type="SMART" id="SM00401">
    <property type="entry name" value="ZnF_GATA"/>
    <property type="match status" value="1"/>
</dbReference>
<dbReference type="PANTHER" id="PTHR45658">
    <property type="entry name" value="GATA TRANSCRIPTION FACTOR"/>
    <property type="match status" value="1"/>
</dbReference>
<gene>
    <name evidence="9" type="ORF">KP509_17G054000</name>
</gene>